<evidence type="ECO:0000256" key="3">
    <source>
        <dbReference type="SAM" id="MobiDB-lite"/>
    </source>
</evidence>
<evidence type="ECO:0000313" key="5">
    <source>
        <dbReference type="Proteomes" id="UP001208570"/>
    </source>
</evidence>
<dbReference type="Gene3D" id="3.40.50.300">
    <property type="entry name" value="P-loop containing nucleotide triphosphate hydrolases"/>
    <property type="match status" value="1"/>
</dbReference>
<dbReference type="FunFam" id="3.40.50.300:FF:001447">
    <property type="entry name" value="Ras-related protein Rab-1B"/>
    <property type="match status" value="1"/>
</dbReference>
<feature type="compositionally biased region" description="Polar residues" evidence="3">
    <location>
        <begin position="26"/>
        <end position="41"/>
    </location>
</feature>
<dbReference type="SMART" id="SM00175">
    <property type="entry name" value="RAB"/>
    <property type="match status" value="1"/>
</dbReference>
<dbReference type="CDD" id="cd00154">
    <property type="entry name" value="Rab"/>
    <property type="match status" value="1"/>
</dbReference>
<feature type="compositionally biased region" description="Low complexity" evidence="3">
    <location>
        <begin position="1"/>
        <end position="16"/>
    </location>
</feature>
<dbReference type="Pfam" id="PF00071">
    <property type="entry name" value="Ras"/>
    <property type="match status" value="1"/>
</dbReference>
<protein>
    <submittedName>
        <fullName evidence="4">Uncharacterized protein</fullName>
    </submittedName>
</protein>
<organism evidence="4 5">
    <name type="scientific">Paralvinella palmiformis</name>
    <dbReference type="NCBI Taxonomy" id="53620"/>
    <lineage>
        <taxon>Eukaryota</taxon>
        <taxon>Metazoa</taxon>
        <taxon>Spiralia</taxon>
        <taxon>Lophotrochozoa</taxon>
        <taxon>Annelida</taxon>
        <taxon>Polychaeta</taxon>
        <taxon>Sedentaria</taxon>
        <taxon>Canalipalpata</taxon>
        <taxon>Terebellida</taxon>
        <taxon>Terebelliformia</taxon>
        <taxon>Alvinellidae</taxon>
        <taxon>Paralvinella</taxon>
    </lineage>
</organism>
<dbReference type="InterPro" id="IPR050227">
    <property type="entry name" value="Rab"/>
</dbReference>
<proteinExistence type="predicted"/>
<keyword evidence="1" id="KW-0547">Nucleotide-binding</keyword>
<dbReference type="GO" id="GO:0005525">
    <property type="term" value="F:GTP binding"/>
    <property type="evidence" value="ECO:0007669"/>
    <property type="project" value="UniProtKB-KW"/>
</dbReference>
<dbReference type="SMART" id="SM00173">
    <property type="entry name" value="RAS"/>
    <property type="match status" value="1"/>
</dbReference>
<evidence type="ECO:0000313" key="4">
    <source>
        <dbReference type="EMBL" id="KAK2152197.1"/>
    </source>
</evidence>
<dbReference type="PANTHER" id="PTHR47977">
    <property type="entry name" value="RAS-RELATED PROTEIN RAB"/>
    <property type="match status" value="1"/>
</dbReference>
<reference evidence="4" key="1">
    <citation type="journal article" date="2023" name="Mol. Biol. Evol.">
        <title>Third-Generation Sequencing Reveals the Adaptive Role of the Epigenome in Three Deep-Sea Polychaetes.</title>
        <authorList>
            <person name="Perez M."/>
            <person name="Aroh O."/>
            <person name="Sun Y."/>
            <person name="Lan Y."/>
            <person name="Juniper S.K."/>
            <person name="Young C.R."/>
            <person name="Angers B."/>
            <person name="Qian P.Y."/>
        </authorList>
    </citation>
    <scope>NUCLEOTIDE SEQUENCE</scope>
    <source>
        <strain evidence="4">P08H-3</strain>
    </source>
</reference>
<sequence>MLHQQQDSSLQQELSQAMLNGELSFALSQQENDASSATDQPTDGIDGGQDRVARQQSMTGSRKGRSGGAQLEKQGSIMSNYFSPVPDREELDVLESDEDIECDEPATPTNMSLSQTAPYYGYVDGMTNGDHLINSSPLASSDPGYAQDNLDSVSPERLFKVVFVGDSGVGKSSFIHQFCNQTFKATFSATIGVDFQVKNVRVDGHVIALQLWDTAGQERFRSITKQYFRKADGVLVMYDVTSEVSFKNVRNWMISVQLTERKGRSTNGEGAQLNRRRPDQKEMLWLIWRVI</sequence>
<dbReference type="InterPro" id="IPR001806">
    <property type="entry name" value="Small_GTPase"/>
</dbReference>
<dbReference type="Proteomes" id="UP001208570">
    <property type="component" value="Unassembled WGS sequence"/>
</dbReference>
<evidence type="ECO:0000256" key="1">
    <source>
        <dbReference type="ARBA" id="ARBA00022741"/>
    </source>
</evidence>
<dbReference type="PROSITE" id="PS51421">
    <property type="entry name" value="RAS"/>
    <property type="match status" value="1"/>
</dbReference>
<comment type="caution">
    <text evidence="4">The sequence shown here is derived from an EMBL/GenBank/DDBJ whole genome shotgun (WGS) entry which is preliminary data.</text>
</comment>
<dbReference type="GO" id="GO:0003924">
    <property type="term" value="F:GTPase activity"/>
    <property type="evidence" value="ECO:0007669"/>
    <property type="project" value="InterPro"/>
</dbReference>
<dbReference type="NCBIfam" id="TIGR00231">
    <property type="entry name" value="small_GTP"/>
    <property type="match status" value="1"/>
</dbReference>
<gene>
    <name evidence="4" type="ORF">LSH36_337g01059</name>
</gene>
<dbReference type="EMBL" id="JAODUP010000337">
    <property type="protein sequence ID" value="KAK2152197.1"/>
    <property type="molecule type" value="Genomic_DNA"/>
</dbReference>
<dbReference type="SMART" id="SM00174">
    <property type="entry name" value="RHO"/>
    <property type="match status" value="1"/>
</dbReference>
<dbReference type="InterPro" id="IPR005225">
    <property type="entry name" value="Small_GTP-bd"/>
</dbReference>
<name>A0AAD9N040_9ANNE</name>
<dbReference type="SUPFAM" id="SSF52540">
    <property type="entry name" value="P-loop containing nucleoside triphosphate hydrolases"/>
    <property type="match status" value="1"/>
</dbReference>
<dbReference type="InterPro" id="IPR027417">
    <property type="entry name" value="P-loop_NTPase"/>
</dbReference>
<accession>A0AAD9N040</accession>
<dbReference type="PRINTS" id="PR00449">
    <property type="entry name" value="RASTRNSFRMNG"/>
</dbReference>
<dbReference type="PROSITE" id="PS51419">
    <property type="entry name" value="RAB"/>
    <property type="match status" value="1"/>
</dbReference>
<dbReference type="AlphaFoldDB" id="A0AAD9N040"/>
<evidence type="ECO:0000256" key="2">
    <source>
        <dbReference type="ARBA" id="ARBA00023134"/>
    </source>
</evidence>
<keyword evidence="2" id="KW-0342">GTP-binding</keyword>
<keyword evidence="5" id="KW-1185">Reference proteome</keyword>
<feature type="region of interest" description="Disordered" evidence="3">
    <location>
        <begin position="1"/>
        <end position="85"/>
    </location>
</feature>